<sequence>MSLYTYDRHGIDEEDDDDECSEAGWIQWFCSLEGHDFFVEVDEDYIKDNFNLYGLRPRVNNYDKALDMILAPEAPDDDDLVDPDFVEVYRCATDLYGLIHQRFITSPRGLTLMKEKFLKGGFGYCPRVLCERQNALPIGLSEELRSSRVKTYCPKCQEVYTPKASKVGEDMDGAYFGTSFPHIFLQTYANLVPLDFPTPFVPKIFGFRVHGKKSLVQEKLEHGEYGTPEATSSSSAAPPPHQTDQPSSSAQRPQPSAAPRDDEAAGARQRGEDLERRGRSNGRPRRGRGGMSSNNSEEGQDGGGRRGGKPRRNEQMEEDMGGELFGPPVSLQFNQGASGAGGRKGKDPVVLSD</sequence>
<dbReference type="PANTHER" id="PTHR11740">
    <property type="entry name" value="CASEIN KINASE II SUBUNIT BETA"/>
    <property type="match status" value="1"/>
</dbReference>
<accession>A0A0G4FC34</accession>
<feature type="compositionally biased region" description="Low complexity" evidence="3">
    <location>
        <begin position="227"/>
        <end position="236"/>
    </location>
</feature>
<dbReference type="OrthoDB" id="3971593at2759"/>
<comment type="similarity">
    <text evidence="1 2">Belongs to the casein kinase 2 subunit beta family.</text>
</comment>
<dbReference type="InterPro" id="IPR035991">
    <property type="entry name" value="Casein_kinase_II_beta-like"/>
</dbReference>
<dbReference type="InterPro" id="IPR000704">
    <property type="entry name" value="Casein_kinase_II_reg-sub"/>
</dbReference>
<dbReference type="VEuPathDB" id="CryptoDB:Vbra_14880"/>
<feature type="compositionally biased region" description="Basic residues" evidence="3">
    <location>
        <begin position="279"/>
        <end position="288"/>
    </location>
</feature>
<dbReference type="PhylomeDB" id="A0A0G4FC34"/>
<dbReference type="PRINTS" id="PR00472">
    <property type="entry name" value="CASNKINASEII"/>
</dbReference>
<organism evidence="4 5">
    <name type="scientific">Vitrella brassicaformis (strain CCMP3155)</name>
    <dbReference type="NCBI Taxonomy" id="1169540"/>
    <lineage>
        <taxon>Eukaryota</taxon>
        <taxon>Sar</taxon>
        <taxon>Alveolata</taxon>
        <taxon>Colpodellida</taxon>
        <taxon>Vitrellaceae</taxon>
        <taxon>Vitrella</taxon>
    </lineage>
</organism>
<dbReference type="SUPFAM" id="SSF57798">
    <property type="entry name" value="Casein kinase II beta subunit"/>
    <property type="match status" value="1"/>
</dbReference>
<feature type="compositionally biased region" description="Basic and acidic residues" evidence="3">
    <location>
        <begin position="259"/>
        <end position="278"/>
    </location>
</feature>
<dbReference type="EMBL" id="CDMY01000402">
    <property type="protein sequence ID" value="CEM10162.1"/>
    <property type="molecule type" value="Genomic_DNA"/>
</dbReference>
<name>A0A0G4FC34_VITBC</name>
<dbReference type="SMART" id="SM01085">
    <property type="entry name" value="CK_II_beta"/>
    <property type="match status" value="1"/>
</dbReference>
<evidence type="ECO:0000256" key="1">
    <source>
        <dbReference type="ARBA" id="ARBA00006941"/>
    </source>
</evidence>
<evidence type="ECO:0000313" key="5">
    <source>
        <dbReference type="Proteomes" id="UP000041254"/>
    </source>
</evidence>
<dbReference type="FunFam" id="1.10.1820.10:FF:000006">
    <property type="entry name" value="Casein kinase II subunit beta"/>
    <property type="match status" value="1"/>
</dbReference>
<evidence type="ECO:0000256" key="2">
    <source>
        <dbReference type="RuleBase" id="RU361268"/>
    </source>
</evidence>
<dbReference type="GO" id="GO:0005956">
    <property type="term" value="C:protein kinase CK2 complex"/>
    <property type="evidence" value="ECO:0007669"/>
    <property type="project" value="UniProtKB-UniRule"/>
</dbReference>
<keyword evidence="5" id="KW-1185">Reference proteome</keyword>
<comment type="subunit">
    <text evidence="2">Tetramer of two alpha and two beta subunits.</text>
</comment>
<dbReference type="Pfam" id="PF01214">
    <property type="entry name" value="CK_II_beta"/>
    <property type="match status" value="1"/>
</dbReference>
<dbReference type="Gene3D" id="2.20.25.20">
    <property type="match status" value="1"/>
</dbReference>
<dbReference type="STRING" id="1169540.A0A0G4FC34"/>
<gene>
    <name evidence="4" type="ORF">Vbra_14880</name>
</gene>
<reference evidence="4 5" key="1">
    <citation type="submission" date="2014-11" db="EMBL/GenBank/DDBJ databases">
        <authorList>
            <person name="Zhu J."/>
            <person name="Qi W."/>
            <person name="Song R."/>
        </authorList>
    </citation>
    <scope>NUCLEOTIDE SEQUENCE [LARGE SCALE GENOMIC DNA]</scope>
</reference>
<dbReference type="AlphaFoldDB" id="A0A0G4FC34"/>
<dbReference type="GO" id="GO:0019887">
    <property type="term" value="F:protein kinase regulator activity"/>
    <property type="evidence" value="ECO:0007669"/>
    <property type="project" value="InterPro"/>
</dbReference>
<dbReference type="FunCoup" id="A0A0G4FC34">
    <property type="interactions" value="34"/>
</dbReference>
<evidence type="ECO:0000313" key="4">
    <source>
        <dbReference type="EMBL" id="CEM10162.1"/>
    </source>
</evidence>
<dbReference type="PANTHER" id="PTHR11740:SF0">
    <property type="entry name" value="CASEIN KINASE II SUBUNIT BETA"/>
    <property type="match status" value="1"/>
</dbReference>
<protein>
    <recommendedName>
        <fullName evidence="2">Casein kinase II subunit beta</fullName>
        <shortName evidence="2">CK II beta</shortName>
    </recommendedName>
</protein>
<dbReference type="Gene3D" id="1.10.1820.10">
    <property type="entry name" value="protein kinase ck2 holoenzyme, chain C, domain 1"/>
    <property type="match status" value="1"/>
</dbReference>
<dbReference type="FunFam" id="2.20.25.20:FF:000001">
    <property type="entry name" value="Casein kinase II subunit beta"/>
    <property type="match status" value="1"/>
</dbReference>
<dbReference type="OMA" id="QEWSSEN"/>
<proteinExistence type="inferred from homology"/>
<feature type="compositionally biased region" description="Low complexity" evidence="3">
    <location>
        <begin position="245"/>
        <end position="258"/>
    </location>
</feature>
<dbReference type="InParanoid" id="A0A0G4FC34"/>
<evidence type="ECO:0000256" key="3">
    <source>
        <dbReference type="SAM" id="MobiDB-lite"/>
    </source>
</evidence>
<dbReference type="InterPro" id="IPR016149">
    <property type="entry name" value="Casein_kin_II_reg-sub_N"/>
</dbReference>
<dbReference type="GO" id="GO:0005737">
    <property type="term" value="C:cytoplasm"/>
    <property type="evidence" value="ECO:0007669"/>
    <property type="project" value="TreeGrafter"/>
</dbReference>
<dbReference type="PROSITE" id="PS01101">
    <property type="entry name" value="CK2_BETA"/>
    <property type="match status" value="1"/>
</dbReference>
<feature type="region of interest" description="Disordered" evidence="3">
    <location>
        <begin position="224"/>
        <end position="353"/>
    </location>
</feature>
<dbReference type="Proteomes" id="UP000041254">
    <property type="component" value="Unassembled WGS sequence"/>
</dbReference>